<accession>G4QG98</accession>
<name>G4QG98_GLANF</name>
<evidence type="ECO:0000313" key="2">
    <source>
        <dbReference type="EMBL" id="AEP29423.1"/>
    </source>
</evidence>
<proteinExistence type="predicted"/>
<dbReference type="Proteomes" id="UP000009282">
    <property type="component" value="Chromosome"/>
</dbReference>
<dbReference type="PROSITE" id="PS51257">
    <property type="entry name" value="PROKAR_LIPOPROTEIN"/>
    <property type="match status" value="1"/>
</dbReference>
<reference evidence="2 3" key="1">
    <citation type="journal article" date="2011" name="J. Bacteriol.">
        <title>Complete genome sequence of seawater bacterium Glaciecola nitratireducens FR1064T.</title>
        <authorList>
            <person name="Bian F."/>
            <person name="Qin Q.L."/>
            <person name="Xie B.B."/>
            <person name="Shu Y.L."/>
            <person name="Zhang X.Y."/>
            <person name="Yu Y."/>
            <person name="Chen B."/>
            <person name="Chen X.L."/>
            <person name="Zhou B.C."/>
            <person name="Zhang Y.Z."/>
        </authorList>
    </citation>
    <scope>NUCLEOTIDE SEQUENCE [LARGE SCALE GENOMIC DNA]</scope>
    <source>
        <strain evidence="3">JCM 12485 / KCTC 12276 / FR1064</strain>
    </source>
</reference>
<feature type="signal peptide" evidence="1">
    <location>
        <begin position="1"/>
        <end position="36"/>
    </location>
</feature>
<dbReference type="RefSeq" id="WP_014108297.1">
    <property type="nucleotide sequence ID" value="NC_016041.1"/>
</dbReference>
<protein>
    <recommendedName>
        <fullName evidence="4">Lipoprotein</fullName>
    </recommendedName>
</protein>
<gene>
    <name evidence="2" type="ordered locus">GNIT_1299</name>
</gene>
<sequence length="289" mass="32167">MKLTYNYYKLTFKNRTLKYLITLFAAFTLSACISTAEYTAANDVNLMDNNLTALLIESSTKNNTAEKKQIAYLAALAHESGDAMVSAGSPKLALAYYRIAAVGYWRDDVDANDNKLFDVIDSAKVLCDTLKGVGKAPDRDCFIIQVTLSLEVLEEKYSEISKVNQMNFNPSNIADVRSLLDELGYQADNNNTKSAGFLVKFVSNAKSNAAFLSKHPTMKAYIEDTLLAATKQYKMSMGEVIGYYRKNDDESEIANMKATHPIYKAYLSQSGSTDVERIKTMVAEWLSVE</sequence>
<evidence type="ECO:0000256" key="1">
    <source>
        <dbReference type="SAM" id="SignalP"/>
    </source>
</evidence>
<dbReference type="HOGENOM" id="CLU_962281_0_0_6"/>
<evidence type="ECO:0008006" key="4">
    <source>
        <dbReference type="Google" id="ProtNLM"/>
    </source>
</evidence>
<feature type="chain" id="PRO_5003467419" description="Lipoprotein" evidence="1">
    <location>
        <begin position="37"/>
        <end position="289"/>
    </location>
</feature>
<keyword evidence="3" id="KW-1185">Reference proteome</keyword>
<keyword evidence="1" id="KW-0732">Signal</keyword>
<evidence type="ECO:0000313" key="3">
    <source>
        <dbReference type="Proteomes" id="UP000009282"/>
    </source>
</evidence>
<dbReference type="AlphaFoldDB" id="G4QG98"/>
<organism evidence="2 3">
    <name type="scientific">Glaciecola nitratireducens (strain JCM 12485 / KCTC 12276 / FR1064)</name>
    <dbReference type="NCBI Taxonomy" id="1085623"/>
    <lineage>
        <taxon>Bacteria</taxon>
        <taxon>Pseudomonadati</taxon>
        <taxon>Pseudomonadota</taxon>
        <taxon>Gammaproteobacteria</taxon>
        <taxon>Alteromonadales</taxon>
        <taxon>Alteromonadaceae</taxon>
        <taxon>Brumicola</taxon>
    </lineage>
</organism>
<dbReference type="KEGG" id="gni:GNIT_1299"/>
<dbReference type="EMBL" id="CP003060">
    <property type="protein sequence ID" value="AEP29423.1"/>
    <property type="molecule type" value="Genomic_DNA"/>
</dbReference>